<keyword evidence="2" id="KW-0812">Transmembrane</keyword>
<feature type="non-terminal residue" evidence="3">
    <location>
        <position position="81"/>
    </location>
</feature>
<protein>
    <submittedName>
        <fullName evidence="3">Uncharacterized protein</fullName>
    </submittedName>
</protein>
<feature type="transmembrane region" description="Helical" evidence="2">
    <location>
        <begin position="50"/>
        <end position="68"/>
    </location>
</feature>
<dbReference type="EMBL" id="CATNWA010017306">
    <property type="protein sequence ID" value="CAI9599485.1"/>
    <property type="molecule type" value="Genomic_DNA"/>
</dbReference>
<comment type="caution">
    <text evidence="3">The sequence shown here is derived from an EMBL/GenBank/DDBJ whole genome shotgun (WGS) entry which is preliminary data.</text>
</comment>
<name>A0ABN9FQY2_9NEOB</name>
<feature type="compositionally biased region" description="Polar residues" evidence="1">
    <location>
        <begin position="19"/>
        <end position="33"/>
    </location>
</feature>
<accession>A0ABN9FQY2</accession>
<feature type="region of interest" description="Disordered" evidence="1">
    <location>
        <begin position="1"/>
        <end position="33"/>
    </location>
</feature>
<reference evidence="3" key="1">
    <citation type="submission" date="2023-05" db="EMBL/GenBank/DDBJ databases">
        <authorList>
            <person name="Stuckert A."/>
        </authorList>
    </citation>
    <scope>NUCLEOTIDE SEQUENCE</scope>
</reference>
<evidence type="ECO:0000313" key="4">
    <source>
        <dbReference type="Proteomes" id="UP001162483"/>
    </source>
</evidence>
<dbReference type="Proteomes" id="UP001162483">
    <property type="component" value="Unassembled WGS sequence"/>
</dbReference>
<evidence type="ECO:0000256" key="1">
    <source>
        <dbReference type="SAM" id="MobiDB-lite"/>
    </source>
</evidence>
<organism evidence="3 4">
    <name type="scientific">Staurois parvus</name>
    <dbReference type="NCBI Taxonomy" id="386267"/>
    <lineage>
        <taxon>Eukaryota</taxon>
        <taxon>Metazoa</taxon>
        <taxon>Chordata</taxon>
        <taxon>Craniata</taxon>
        <taxon>Vertebrata</taxon>
        <taxon>Euteleostomi</taxon>
        <taxon>Amphibia</taxon>
        <taxon>Batrachia</taxon>
        <taxon>Anura</taxon>
        <taxon>Neobatrachia</taxon>
        <taxon>Ranoidea</taxon>
        <taxon>Ranidae</taxon>
        <taxon>Staurois</taxon>
    </lineage>
</organism>
<keyword evidence="2" id="KW-1133">Transmembrane helix</keyword>
<evidence type="ECO:0000313" key="3">
    <source>
        <dbReference type="EMBL" id="CAI9599485.1"/>
    </source>
</evidence>
<proteinExistence type="predicted"/>
<keyword evidence="2" id="KW-0472">Membrane</keyword>
<sequence length="81" mass="8824">MRAYSFEWTPVPRDMQGRSPCTSSENATHTGTSVPSTTVFSMAGGVPLELLAPACWSILLYVAAQIFVQIRSSTTRTDVNQ</sequence>
<evidence type="ECO:0000256" key="2">
    <source>
        <dbReference type="SAM" id="Phobius"/>
    </source>
</evidence>
<gene>
    <name evidence="3" type="ORF">SPARVUS_LOCUS12603394</name>
</gene>
<keyword evidence="4" id="KW-1185">Reference proteome</keyword>